<evidence type="ECO:0000256" key="2">
    <source>
        <dbReference type="ARBA" id="ARBA00022741"/>
    </source>
</evidence>
<gene>
    <name evidence="10" type="ORF">BN1086_01948</name>
</gene>
<dbReference type="PANTHER" id="PTHR32071">
    <property type="entry name" value="TRANSCRIPTIONAL REGULATORY PROTEIN"/>
    <property type="match status" value="1"/>
</dbReference>
<dbReference type="Pfam" id="PF14532">
    <property type="entry name" value="Sigma54_activ_2"/>
    <property type="match status" value="1"/>
</dbReference>
<dbReference type="SUPFAM" id="SSF52540">
    <property type="entry name" value="P-loop containing nucleoside triphosphate hydrolases"/>
    <property type="match status" value="1"/>
</dbReference>
<feature type="domain" description="Response regulatory" evidence="9">
    <location>
        <begin position="7"/>
        <end position="121"/>
    </location>
</feature>
<evidence type="ECO:0000256" key="7">
    <source>
        <dbReference type="PROSITE-ProRule" id="PRU00169"/>
    </source>
</evidence>
<dbReference type="PANTHER" id="PTHR32071:SF29">
    <property type="entry name" value="PHOSPHOGLYCERATE TRANSPORT SYSTEM TRANSCRIPTIONAL REGULATORY PROTEIN PGTA"/>
    <property type="match status" value="1"/>
</dbReference>
<dbReference type="EMBL" id="LK931336">
    <property type="protein sequence ID" value="CDZ83819.1"/>
    <property type="molecule type" value="Genomic_DNA"/>
</dbReference>
<dbReference type="InterPro" id="IPR002078">
    <property type="entry name" value="Sigma_54_int"/>
</dbReference>
<dbReference type="SMART" id="SM00448">
    <property type="entry name" value="REC"/>
    <property type="match status" value="1"/>
</dbReference>
<dbReference type="PATRIC" id="fig|545.12.peg.1963"/>
<evidence type="ECO:0000256" key="3">
    <source>
        <dbReference type="ARBA" id="ARBA00022840"/>
    </source>
</evidence>
<dbReference type="InterPro" id="IPR002197">
    <property type="entry name" value="HTH_Fis"/>
</dbReference>
<proteinExistence type="predicted"/>
<evidence type="ECO:0000259" key="9">
    <source>
        <dbReference type="PROSITE" id="PS50110"/>
    </source>
</evidence>
<dbReference type="FunFam" id="3.40.50.2300:FF:000018">
    <property type="entry name" value="DNA-binding transcriptional regulator NtrC"/>
    <property type="match status" value="1"/>
</dbReference>
<dbReference type="Pfam" id="PF00072">
    <property type="entry name" value="Response_reg"/>
    <property type="match status" value="1"/>
</dbReference>
<dbReference type="NCBIfam" id="NF047793">
    <property type="entry name" value="ResRegPgtA"/>
    <property type="match status" value="1"/>
</dbReference>
<dbReference type="InterPro" id="IPR009057">
    <property type="entry name" value="Homeodomain-like_sf"/>
</dbReference>
<protein>
    <submittedName>
        <fullName evidence="10">Two-component system response regulator</fullName>
    </submittedName>
</protein>
<dbReference type="PROSITE" id="PS50045">
    <property type="entry name" value="SIGMA54_INTERACT_4"/>
    <property type="match status" value="1"/>
</dbReference>
<dbReference type="Gene3D" id="3.40.50.300">
    <property type="entry name" value="P-loop containing nucleotide triphosphate hydrolases"/>
    <property type="match status" value="1"/>
</dbReference>
<evidence type="ECO:0000256" key="5">
    <source>
        <dbReference type="ARBA" id="ARBA00023015"/>
    </source>
</evidence>
<dbReference type="Pfam" id="PF02954">
    <property type="entry name" value="HTH_8"/>
    <property type="match status" value="1"/>
</dbReference>
<dbReference type="CDD" id="cd17549">
    <property type="entry name" value="REC_DctD-like"/>
    <property type="match status" value="1"/>
</dbReference>
<evidence type="ECO:0000256" key="6">
    <source>
        <dbReference type="ARBA" id="ARBA00023163"/>
    </source>
</evidence>
<evidence type="ECO:0000256" key="4">
    <source>
        <dbReference type="ARBA" id="ARBA00023012"/>
    </source>
</evidence>
<dbReference type="InterPro" id="IPR027417">
    <property type="entry name" value="P-loop_NTPase"/>
</dbReference>
<dbReference type="Gene3D" id="1.10.10.60">
    <property type="entry name" value="Homeodomain-like"/>
    <property type="match status" value="1"/>
</dbReference>
<dbReference type="Gene3D" id="1.10.8.60">
    <property type="match status" value="1"/>
</dbReference>
<dbReference type="GO" id="GO:0006355">
    <property type="term" value="P:regulation of DNA-templated transcription"/>
    <property type="evidence" value="ECO:0007669"/>
    <property type="project" value="InterPro"/>
</dbReference>
<reference evidence="10" key="1">
    <citation type="submission" date="2014-06" db="EMBL/GenBank/DDBJ databases">
        <authorList>
            <person name="Urmite Genomes Urmite Genomes"/>
        </authorList>
    </citation>
    <scope>NUCLEOTIDE SEQUENCE</scope>
</reference>
<dbReference type="GO" id="GO:0043565">
    <property type="term" value="F:sequence-specific DNA binding"/>
    <property type="evidence" value="ECO:0007669"/>
    <property type="project" value="InterPro"/>
</dbReference>
<organism evidence="10">
    <name type="scientific">Citrobacter koseri</name>
    <name type="common">Citrobacter diversus</name>
    <dbReference type="NCBI Taxonomy" id="545"/>
    <lineage>
        <taxon>Bacteria</taxon>
        <taxon>Pseudomonadati</taxon>
        <taxon>Pseudomonadota</taxon>
        <taxon>Gammaproteobacteria</taxon>
        <taxon>Enterobacterales</taxon>
        <taxon>Enterobacteriaceae</taxon>
        <taxon>Citrobacter</taxon>
    </lineage>
</organism>
<keyword evidence="2" id="KW-0547">Nucleotide-binding</keyword>
<keyword evidence="1 7" id="KW-0597">Phosphoprotein</keyword>
<keyword evidence="3" id="KW-0067">ATP-binding</keyword>
<feature type="modified residue" description="4-aspartylphosphate" evidence="7">
    <location>
        <position position="56"/>
    </location>
</feature>
<dbReference type="Pfam" id="PF25601">
    <property type="entry name" value="AAA_lid_14"/>
    <property type="match status" value="1"/>
</dbReference>
<evidence type="ECO:0000259" key="8">
    <source>
        <dbReference type="PROSITE" id="PS50045"/>
    </source>
</evidence>
<feature type="domain" description="Sigma-54 factor interaction" evidence="8">
    <location>
        <begin position="142"/>
        <end position="341"/>
    </location>
</feature>
<sequence length="415" mass="47079">MLSNECSILLIDDDADVLDAYTQLLEQAGYHVCVCNNPFDAREWVQKDWPGIVLSDVCMPGCSGIDLMTLFHQDDEQLPILLITGHGDVPMAVDAVKKGAWDFLQKPVDPGKLLSLVEAALRHRQSVIARRQYCQQKLQVELIGRSQWTHQYRQRLQQLAETDIAVWLYGEPGTGRMIGARYLHQLGRNAGSPFIYCELTPASAQKLNELIAQVQGGTLVLSHPENLTREQQHQLVQLQSLERRPFRLIGIGNASLVELAASNQIVAELYYCFAMTQIACQPLSQRPDDIGPLFHHYLQKACQRLNHPVPEVDNDLLKGMMRRVWPNNVRELANAAELFAVGVLPLAETANPQMHVGEPTPLDQRVEDVERQIITEALNIHQGRINEVAEYLQIPRKKLYLRMKKYGLSKEHYKF</sequence>
<dbReference type="Gene3D" id="3.40.50.2300">
    <property type="match status" value="1"/>
</dbReference>
<dbReference type="SUPFAM" id="SSF46689">
    <property type="entry name" value="Homeodomain-like"/>
    <property type="match status" value="1"/>
</dbReference>
<keyword evidence="4" id="KW-0902">Two-component regulatory system</keyword>
<keyword evidence="5" id="KW-0805">Transcription regulation</keyword>
<evidence type="ECO:0000256" key="1">
    <source>
        <dbReference type="ARBA" id="ARBA00022553"/>
    </source>
</evidence>
<accession>A0A078LIB6</accession>
<dbReference type="InterPro" id="IPR058031">
    <property type="entry name" value="AAA_lid_NorR"/>
</dbReference>
<dbReference type="InterPro" id="IPR001789">
    <property type="entry name" value="Sig_transdc_resp-reg_receiver"/>
</dbReference>
<dbReference type="GO" id="GO:0000160">
    <property type="term" value="P:phosphorelay signal transduction system"/>
    <property type="evidence" value="ECO:0007669"/>
    <property type="project" value="UniProtKB-KW"/>
</dbReference>
<dbReference type="AlphaFoldDB" id="A0A078LIB6"/>
<evidence type="ECO:0000313" key="10">
    <source>
        <dbReference type="EMBL" id="CDZ83819.1"/>
    </source>
</evidence>
<dbReference type="GO" id="GO:0005524">
    <property type="term" value="F:ATP binding"/>
    <property type="evidence" value="ECO:0007669"/>
    <property type="project" value="UniProtKB-KW"/>
</dbReference>
<dbReference type="SUPFAM" id="SSF52172">
    <property type="entry name" value="CheY-like"/>
    <property type="match status" value="1"/>
</dbReference>
<name>A0A078LIB6_CITKO</name>
<dbReference type="InterPro" id="IPR011006">
    <property type="entry name" value="CheY-like_superfamily"/>
</dbReference>
<keyword evidence="6" id="KW-0804">Transcription</keyword>
<dbReference type="PROSITE" id="PS50110">
    <property type="entry name" value="RESPONSE_REGULATORY"/>
    <property type="match status" value="1"/>
</dbReference>